<organism evidence="1 2">
    <name type="scientific">Eumeta variegata</name>
    <name type="common">Bagworm moth</name>
    <name type="synonym">Eumeta japonica</name>
    <dbReference type="NCBI Taxonomy" id="151549"/>
    <lineage>
        <taxon>Eukaryota</taxon>
        <taxon>Metazoa</taxon>
        <taxon>Ecdysozoa</taxon>
        <taxon>Arthropoda</taxon>
        <taxon>Hexapoda</taxon>
        <taxon>Insecta</taxon>
        <taxon>Pterygota</taxon>
        <taxon>Neoptera</taxon>
        <taxon>Endopterygota</taxon>
        <taxon>Lepidoptera</taxon>
        <taxon>Glossata</taxon>
        <taxon>Ditrysia</taxon>
        <taxon>Tineoidea</taxon>
        <taxon>Psychidae</taxon>
        <taxon>Oiketicinae</taxon>
        <taxon>Eumeta</taxon>
    </lineage>
</organism>
<keyword evidence="2" id="KW-1185">Reference proteome</keyword>
<protein>
    <submittedName>
        <fullName evidence="1">Uncharacterized protein</fullName>
    </submittedName>
</protein>
<proteinExistence type="predicted"/>
<sequence>MSLGASTRARSRSSDSADPVCYAIQEFAFGDDNEDMYKNTATERNEFTEVGHTHVRQEAHRPSTPSTRTLGGRFSCCRKTDTVPSVRLKKIATSLFDRPLQGKLPENMGVSARAGGGRPARGTMRVAFRFDENFRSAQFLGLCVKRRAPPAELGRRLSGPRRAAAC</sequence>
<reference evidence="1 2" key="1">
    <citation type="journal article" date="2019" name="Commun. Biol.">
        <title>The bagworm genome reveals a unique fibroin gene that provides high tensile strength.</title>
        <authorList>
            <person name="Kono N."/>
            <person name="Nakamura H."/>
            <person name="Ohtoshi R."/>
            <person name="Tomita M."/>
            <person name="Numata K."/>
            <person name="Arakawa K."/>
        </authorList>
    </citation>
    <scope>NUCLEOTIDE SEQUENCE [LARGE SCALE GENOMIC DNA]</scope>
</reference>
<gene>
    <name evidence="1" type="ORF">EVAR_31708_1</name>
</gene>
<comment type="caution">
    <text evidence="1">The sequence shown here is derived from an EMBL/GenBank/DDBJ whole genome shotgun (WGS) entry which is preliminary data.</text>
</comment>
<evidence type="ECO:0000313" key="2">
    <source>
        <dbReference type="Proteomes" id="UP000299102"/>
    </source>
</evidence>
<dbReference type="AlphaFoldDB" id="A0A4C1VVS1"/>
<dbReference type="EMBL" id="BGZK01000408">
    <property type="protein sequence ID" value="GBP41945.1"/>
    <property type="molecule type" value="Genomic_DNA"/>
</dbReference>
<name>A0A4C1VVS1_EUMVA</name>
<evidence type="ECO:0000313" key="1">
    <source>
        <dbReference type="EMBL" id="GBP41945.1"/>
    </source>
</evidence>
<accession>A0A4C1VVS1</accession>
<dbReference type="Proteomes" id="UP000299102">
    <property type="component" value="Unassembled WGS sequence"/>
</dbReference>